<comment type="caution">
    <text evidence="2">The sequence shown here is derived from an EMBL/GenBank/DDBJ whole genome shotgun (WGS) entry which is preliminary data.</text>
</comment>
<evidence type="ECO:0000313" key="3">
    <source>
        <dbReference type="Proteomes" id="UP001494902"/>
    </source>
</evidence>
<dbReference type="EMBL" id="JBEDNQ010000005">
    <property type="protein sequence ID" value="MEQ3551697.1"/>
    <property type="molecule type" value="Genomic_DNA"/>
</dbReference>
<sequence length="216" mass="22691">MRARPPAGHAGTAPGHRRPAPGPAPWERPPSDRPRHERHERPARDHDVREPDDDRDRRIRAALATDPDGPDTAPDADSDDDRSSGVGDRWPWVLGGSLLAAGALVGGYLVTGGAPIPGEAGTVRYELEGPGAAGHVFHTGTSGPEQMTRVELPWSADIAFGRTPPDVFTLSGSRGLDGTSGTLTCRITDAASGRVLVESTSDGEFASVQCRGFPAP</sequence>
<evidence type="ECO:0000313" key="2">
    <source>
        <dbReference type="EMBL" id="MEQ3551697.1"/>
    </source>
</evidence>
<dbReference type="Gene3D" id="2.60.40.2880">
    <property type="entry name" value="MmpS1-5, C-terminal soluble domain"/>
    <property type="match status" value="1"/>
</dbReference>
<dbReference type="InterPro" id="IPR038468">
    <property type="entry name" value="MmpS_C"/>
</dbReference>
<name>A0ABV1KB46_9PSEU</name>
<dbReference type="RefSeq" id="WP_349298768.1">
    <property type="nucleotide sequence ID" value="NZ_JBEDNQ010000005.1"/>
</dbReference>
<dbReference type="Proteomes" id="UP001494902">
    <property type="component" value="Unassembled WGS sequence"/>
</dbReference>
<feature type="region of interest" description="Disordered" evidence="1">
    <location>
        <begin position="1"/>
        <end position="85"/>
    </location>
</feature>
<organism evidence="2 3">
    <name type="scientific">Pseudonocardia nematodicida</name>
    <dbReference type="NCBI Taxonomy" id="1206997"/>
    <lineage>
        <taxon>Bacteria</taxon>
        <taxon>Bacillati</taxon>
        <taxon>Actinomycetota</taxon>
        <taxon>Actinomycetes</taxon>
        <taxon>Pseudonocardiales</taxon>
        <taxon>Pseudonocardiaceae</taxon>
        <taxon>Pseudonocardia</taxon>
    </lineage>
</organism>
<evidence type="ECO:0000256" key="1">
    <source>
        <dbReference type="SAM" id="MobiDB-lite"/>
    </source>
</evidence>
<feature type="compositionally biased region" description="Basic and acidic residues" evidence="1">
    <location>
        <begin position="29"/>
        <end position="59"/>
    </location>
</feature>
<evidence type="ECO:0008006" key="4">
    <source>
        <dbReference type="Google" id="ProtNLM"/>
    </source>
</evidence>
<accession>A0ABV1KB46</accession>
<feature type="compositionally biased region" description="Low complexity" evidence="1">
    <location>
        <begin position="61"/>
        <end position="73"/>
    </location>
</feature>
<keyword evidence="3" id="KW-1185">Reference proteome</keyword>
<protein>
    <recommendedName>
        <fullName evidence="4">MmpS family membrane protein</fullName>
    </recommendedName>
</protein>
<proteinExistence type="predicted"/>
<reference evidence="2 3" key="1">
    <citation type="submission" date="2024-03" db="EMBL/GenBank/DDBJ databases">
        <title>Draft genome sequence of Pseudonocardia nematodicida JCM 31783.</title>
        <authorList>
            <person name="Butdee W."/>
            <person name="Duangmal K."/>
        </authorList>
    </citation>
    <scope>NUCLEOTIDE SEQUENCE [LARGE SCALE GENOMIC DNA]</scope>
    <source>
        <strain evidence="2 3">JCM 31783</strain>
    </source>
</reference>
<gene>
    <name evidence="2" type="ORF">WIS52_14585</name>
</gene>